<dbReference type="GO" id="GO:0009055">
    <property type="term" value="F:electron transfer activity"/>
    <property type="evidence" value="ECO:0007669"/>
    <property type="project" value="InterPro"/>
</dbReference>
<evidence type="ECO:0000313" key="2">
    <source>
        <dbReference type="Proteomes" id="UP000216339"/>
    </source>
</evidence>
<evidence type="ECO:0008006" key="3">
    <source>
        <dbReference type="Google" id="ProtNLM"/>
    </source>
</evidence>
<comment type="caution">
    <text evidence="1">The sequence shown here is derived from an EMBL/GenBank/DDBJ whole genome shotgun (WGS) entry which is preliminary data.</text>
</comment>
<sequence>MTRTLIVALLSLAVALLSLLTALFAAFAPDIPTVASRDTERATRARADEATLLDHMVLMQRYVEKAALAADAGNGPLTEFYAQKIDERAARVVDGGYVVDGIDVSAIAAEVANPRAAALAEAAASRDSARFREAYAQMVDGCNTCHRRAGYGLIRIQRPDAARYPSQAFGDEAPPE</sequence>
<reference evidence="1 2" key="1">
    <citation type="submission" date="2016-11" db="EMBL/GenBank/DDBJ databases">
        <title>Study of marine rhodopsin-containing bacteria.</title>
        <authorList>
            <person name="Yoshizawa S."/>
            <person name="Kumagai Y."/>
            <person name="Kogure K."/>
        </authorList>
    </citation>
    <scope>NUCLEOTIDE SEQUENCE [LARGE SCALE GENOMIC DNA]</scope>
    <source>
        <strain evidence="1 2">SAORIC-28</strain>
    </source>
</reference>
<dbReference type="InterPro" id="IPR010980">
    <property type="entry name" value="Cyt_c/b562"/>
</dbReference>
<dbReference type="SUPFAM" id="SSF47175">
    <property type="entry name" value="Cytochromes"/>
    <property type="match status" value="1"/>
</dbReference>
<organism evidence="1 2">
    <name type="scientific">Rubrivirga marina</name>
    <dbReference type="NCBI Taxonomy" id="1196024"/>
    <lineage>
        <taxon>Bacteria</taxon>
        <taxon>Pseudomonadati</taxon>
        <taxon>Rhodothermota</taxon>
        <taxon>Rhodothermia</taxon>
        <taxon>Rhodothermales</taxon>
        <taxon>Rubricoccaceae</taxon>
        <taxon>Rubrivirga</taxon>
    </lineage>
</organism>
<dbReference type="GO" id="GO:0020037">
    <property type="term" value="F:heme binding"/>
    <property type="evidence" value="ECO:0007669"/>
    <property type="project" value="InterPro"/>
</dbReference>
<gene>
    <name evidence="1" type="ORF">BSZ37_16125</name>
</gene>
<name>A0A271J3K4_9BACT</name>
<dbReference type="AlphaFoldDB" id="A0A271J3K4"/>
<dbReference type="Proteomes" id="UP000216339">
    <property type="component" value="Unassembled WGS sequence"/>
</dbReference>
<keyword evidence="2" id="KW-1185">Reference proteome</keyword>
<dbReference type="EMBL" id="MQWD01000001">
    <property type="protein sequence ID" value="PAP77858.1"/>
    <property type="molecule type" value="Genomic_DNA"/>
</dbReference>
<evidence type="ECO:0000313" key="1">
    <source>
        <dbReference type="EMBL" id="PAP77858.1"/>
    </source>
</evidence>
<dbReference type="RefSeq" id="WP_179299692.1">
    <property type="nucleotide sequence ID" value="NZ_MQWD01000001.1"/>
</dbReference>
<dbReference type="GO" id="GO:0005506">
    <property type="term" value="F:iron ion binding"/>
    <property type="evidence" value="ECO:0007669"/>
    <property type="project" value="InterPro"/>
</dbReference>
<protein>
    <recommendedName>
        <fullName evidence="3">Cytochrome c domain-containing protein</fullName>
    </recommendedName>
</protein>
<dbReference type="GO" id="GO:0022900">
    <property type="term" value="P:electron transport chain"/>
    <property type="evidence" value="ECO:0007669"/>
    <property type="project" value="InterPro"/>
</dbReference>
<proteinExistence type="predicted"/>
<accession>A0A271J3K4</accession>